<organism evidence="2 3">
    <name type="scientific">Sparassis crispa</name>
    <dbReference type="NCBI Taxonomy" id="139825"/>
    <lineage>
        <taxon>Eukaryota</taxon>
        <taxon>Fungi</taxon>
        <taxon>Dikarya</taxon>
        <taxon>Basidiomycota</taxon>
        <taxon>Agaricomycotina</taxon>
        <taxon>Agaricomycetes</taxon>
        <taxon>Polyporales</taxon>
        <taxon>Sparassidaceae</taxon>
        <taxon>Sparassis</taxon>
    </lineage>
</organism>
<dbReference type="PANTHER" id="PTHR38926:SF5">
    <property type="entry name" value="F-BOX AND LEUCINE-RICH REPEAT PROTEIN 6"/>
    <property type="match status" value="1"/>
</dbReference>
<dbReference type="RefSeq" id="XP_027615855.1">
    <property type="nucleotide sequence ID" value="XM_027760054.1"/>
</dbReference>
<protein>
    <submittedName>
        <fullName evidence="2">Uncharacterized protein</fullName>
    </submittedName>
</protein>
<reference evidence="2 3" key="1">
    <citation type="journal article" date="2018" name="Sci. Rep.">
        <title>Genome sequence of the cauliflower mushroom Sparassis crispa (Hanabiratake) and its association with beneficial usage.</title>
        <authorList>
            <person name="Kiyama R."/>
            <person name="Furutani Y."/>
            <person name="Kawaguchi K."/>
            <person name="Nakanishi T."/>
        </authorList>
    </citation>
    <scope>NUCLEOTIDE SEQUENCE [LARGE SCALE GENOMIC DNA]</scope>
</reference>
<dbReference type="AlphaFoldDB" id="A0A401GRT3"/>
<name>A0A401GRT3_9APHY</name>
<dbReference type="SUPFAM" id="SSF52047">
    <property type="entry name" value="RNI-like"/>
    <property type="match status" value="1"/>
</dbReference>
<evidence type="ECO:0000313" key="3">
    <source>
        <dbReference type="Proteomes" id="UP000287166"/>
    </source>
</evidence>
<dbReference type="GeneID" id="38781859"/>
<sequence>MNQNIIYSVVPEPTRTRTERGLSHEGSVIAVMNVGQPRTEEQRPQLSNAIRRICSIEDLPPELLRCIFLFAAPAFDADEEVPAYEDEERCAAHPGHLVARVCRLWRNIALQLPALWTTVDFNDGFQQAEAYLELSRNAPVTISLDLTKPIRGQSEDIRDSDMDEDVERIFLPLIMPHVSRWRSLRFSSDDAHSMLRVLVAMSKCGPAPLLEELLLSRPVARSRVEIGYMPLLFATWSKLILFQDNAPKLTHLALRGIYLNWAESRCFSGLHRLELAYHAEPVRPEYKEFARILNSSPNLHTLILRNSGPFEGLDEWMESMGLSEDDDWLPLIVVLRSLRKLVLDFTSYRTEFLLKCLDFGSLEELEISSPSGSPSSFMRSLVQRPEAFAGLRSLSVSGLRTRDYVIEFYAVMPNLTTLTLDFRRMSREWYRNARRPPLARFGGFMGHAAGMFFPRLDTLVTTGVNGRMMCALVGERRDAGMPLRCVHMHAGDRIRPDRLAWLAENVEVFGLFRHPEDGYVATAEEDENSDAVSDDDSDLDEDE</sequence>
<comment type="caution">
    <text evidence="2">The sequence shown here is derived from an EMBL/GenBank/DDBJ whole genome shotgun (WGS) entry which is preliminary data.</text>
</comment>
<dbReference type="OrthoDB" id="3341212at2759"/>
<feature type="region of interest" description="Disordered" evidence="1">
    <location>
        <begin position="520"/>
        <end position="543"/>
    </location>
</feature>
<dbReference type="InterPro" id="IPR032675">
    <property type="entry name" value="LRR_dom_sf"/>
</dbReference>
<proteinExistence type="predicted"/>
<accession>A0A401GRT3</accession>
<dbReference type="InParanoid" id="A0A401GRT3"/>
<dbReference type="STRING" id="139825.A0A401GRT3"/>
<dbReference type="EMBL" id="BFAD01000007">
    <property type="protein sequence ID" value="GBE84942.1"/>
    <property type="molecule type" value="Genomic_DNA"/>
</dbReference>
<dbReference type="PANTHER" id="PTHR38926">
    <property type="entry name" value="F-BOX DOMAIN CONTAINING PROTEIN, EXPRESSED"/>
    <property type="match status" value="1"/>
</dbReference>
<dbReference type="Gene3D" id="3.80.10.10">
    <property type="entry name" value="Ribonuclease Inhibitor"/>
    <property type="match status" value="1"/>
</dbReference>
<dbReference type="Gene3D" id="1.20.1280.50">
    <property type="match status" value="1"/>
</dbReference>
<dbReference type="Proteomes" id="UP000287166">
    <property type="component" value="Unassembled WGS sequence"/>
</dbReference>
<feature type="compositionally biased region" description="Acidic residues" evidence="1">
    <location>
        <begin position="523"/>
        <end position="543"/>
    </location>
</feature>
<gene>
    <name evidence="2" type="ORF">SCP_0701240</name>
</gene>
<evidence type="ECO:0000256" key="1">
    <source>
        <dbReference type="SAM" id="MobiDB-lite"/>
    </source>
</evidence>
<keyword evidence="3" id="KW-1185">Reference proteome</keyword>
<evidence type="ECO:0000313" key="2">
    <source>
        <dbReference type="EMBL" id="GBE84942.1"/>
    </source>
</evidence>